<dbReference type="AlphaFoldDB" id="N8YBP2"/>
<evidence type="ECO:0000256" key="1">
    <source>
        <dbReference type="ARBA" id="ARBA00004328"/>
    </source>
</evidence>
<dbReference type="RefSeq" id="WP_004817451.1">
    <property type="nucleotide sequence ID" value="NZ_KB849455.1"/>
</dbReference>
<name>N8YBP2_ACIGI</name>
<dbReference type="InterPro" id="IPR054612">
    <property type="entry name" value="Phage_capsid-like_C"/>
</dbReference>
<reference evidence="4 5" key="1">
    <citation type="submission" date="2013-02" db="EMBL/GenBank/DDBJ databases">
        <title>The Genome Sequence of Acinetobacter guillouiae NIPH 991.</title>
        <authorList>
            <consortium name="The Broad Institute Genome Sequencing Platform"/>
            <consortium name="The Broad Institute Genome Sequencing Center for Infectious Disease"/>
            <person name="Cerqueira G."/>
            <person name="Feldgarden M."/>
            <person name="Courvalin P."/>
            <person name="Perichon B."/>
            <person name="Grillot-Courvalin C."/>
            <person name="Clermont D."/>
            <person name="Rocha E."/>
            <person name="Yoon E.-J."/>
            <person name="Nemec A."/>
            <person name="Walker B."/>
            <person name="Young S.K."/>
            <person name="Zeng Q."/>
            <person name="Gargeya S."/>
            <person name="Fitzgerald M."/>
            <person name="Haas B."/>
            <person name="Abouelleil A."/>
            <person name="Alvarado L."/>
            <person name="Arachchi H.M."/>
            <person name="Berlin A.M."/>
            <person name="Chapman S.B."/>
            <person name="Dewar J."/>
            <person name="Goldberg J."/>
            <person name="Griggs A."/>
            <person name="Gujja S."/>
            <person name="Hansen M."/>
            <person name="Howarth C."/>
            <person name="Imamovic A."/>
            <person name="Larimer J."/>
            <person name="McCowan C."/>
            <person name="Murphy C."/>
            <person name="Neiman D."/>
            <person name="Pearson M."/>
            <person name="Priest M."/>
            <person name="Roberts A."/>
            <person name="Saif S."/>
            <person name="Shea T."/>
            <person name="Sisk P."/>
            <person name="Sykes S."/>
            <person name="Wortman J."/>
            <person name="Nusbaum C."/>
            <person name="Birren B."/>
        </authorList>
    </citation>
    <scope>NUCLEOTIDE SEQUENCE [LARGE SCALE GENOMIC DNA]</scope>
    <source>
        <strain evidence="4 5">NIPH 991</strain>
    </source>
</reference>
<dbReference type="eggNOG" id="COG4653">
    <property type="taxonomic scope" value="Bacteria"/>
</dbReference>
<dbReference type="PATRIC" id="fig|1217656.3.peg.530"/>
<evidence type="ECO:0000313" key="5">
    <source>
        <dbReference type="Proteomes" id="UP000013148"/>
    </source>
</evidence>
<dbReference type="Gene3D" id="3.30.2320.10">
    <property type="entry name" value="hypothetical protein PF0899 domain"/>
    <property type="match status" value="1"/>
</dbReference>
<dbReference type="EMBL" id="APPJ01000004">
    <property type="protein sequence ID" value="ENV18744.1"/>
    <property type="molecule type" value="Genomic_DNA"/>
</dbReference>
<keyword evidence="5" id="KW-1185">Reference proteome</keyword>
<comment type="caution">
    <text evidence="4">The sequence shown here is derived from an EMBL/GenBank/DDBJ whole genome shotgun (WGS) entry which is preliminary data.</text>
</comment>
<gene>
    <name evidence="4" type="ORF">F964_00544</name>
</gene>
<dbReference type="InterPro" id="IPR024455">
    <property type="entry name" value="Phage_capsid"/>
</dbReference>
<evidence type="ECO:0000259" key="3">
    <source>
        <dbReference type="Pfam" id="PF05065"/>
    </source>
</evidence>
<feature type="domain" description="Phage capsid-like C-terminal" evidence="3">
    <location>
        <begin position="181"/>
        <end position="399"/>
    </location>
</feature>
<comment type="subcellular location">
    <subcellularLocation>
        <location evidence="1">Virion</location>
    </subcellularLocation>
</comment>
<feature type="region of interest" description="Disordered" evidence="2">
    <location>
        <begin position="67"/>
        <end position="95"/>
    </location>
</feature>
<accession>N8YBP2</accession>
<dbReference type="Proteomes" id="UP000013148">
    <property type="component" value="Unassembled WGS sequence"/>
</dbReference>
<dbReference type="SUPFAM" id="SSF56563">
    <property type="entry name" value="Major capsid protein gp5"/>
    <property type="match status" value="1"/>
</dbReference>
<evidence type="ECO:0000256" key="2">
    <source>
        <dbReference type="SAM" id="MobiDB-lite"/>
    </source>
</evidence>
<dbReference type="Pfam" id="PF05065">
    <property type="entry name" value="Phage_capsid"/>
    <property type="match status" value="1"/>
</dbReference>
<protein>
    <submittedName>
        <fullName evidence="4">HK97 family phage major capsid protein</fullName>
    </submittedName>
</protein>
<dbReference type="HOGENOM" id="CLU_036261_0_1_6"/>
<dbReference type="Gene3D" id="3.30.2400.10">
    <property type="entry name" value="Major capsid protein gp5"/>
    <property type="match status" value="1"/>
</dbReference>
<feature type="compositionally biased region" description="Basic and acidic residues" evidence="2">
    <location>
        <begin position="82"/>
        <end position="91"/>
    </location>
</feature>
<dbReference type="NCBIfam" id="TIGR01554">
    <property type="entry name" value="major_cap_HK97"/>
    <property type="match status" value="1"/>
</dbReference>
<organism evidence="4 5">
    <name type="scientific">Acinetobacter guillouiae NIPH 991</name>
    <dbReference type="NCBI Taxonomy" id="1217656"/>
    <lineage>
        <taxon>Bacteria</taxon>
        <taxon>Pseudomonadati</taxon>
        <taxon>Pseudomonadota</taxon>
        <taxon>Gammaproteobacteria</taxon>
        <taxon>Moraxellales</taxon>
        <taxon>Moraxellaceae</taxon>
        <taxon>Acinetobacter</taxon>
    </lineage>
</organism>
<proteinExistence type="predicted"/>
<evidence type="ECO:0000313" key="4">
    <source>
        <dbReference type="EMBL" id="ENV18744.1"/>
    </source>
</evidence>
<sequence>MNKYLKQLLDALAAKNLELQGHMTKSLDAGQTPDEDTEAAIQAVEKEIEAIEKNIARVRKQIEEADKAAKTATPVDGQSEQGAKDTAEGKTTKTVVTTSSNLPKGVPFAQFARAKMLACHEQKQGNILTVMEAAKQLGYSQDTIQYIEKATLGTTTDAGFAAPLVQQDTYKGDFLELLRNATIFDKLKGFRSVPFNVKINGQLTGGTASWVGEGQKKPLTNPTFGSIEIKEHKLAAITVYTQELLRRADPAIDQLVLNDLIEASKVLIDTTFLGAQAQTDVTPAGILNGVTAIEPSGTSGAQIEADLLKLITTFVAANLTTDNAYFLMSETRAMQYALLRDPLGNTYFNGMTFAGAARSLLGIPVITSQSIGDKVILVKMSELLVAQDGGVDVAYSDQATLVDGSTTHNLWQENKFAIRVEKFITWAKRRAIAAAYIDYTP</sequence>